<accession>A0A3A5K6D4</accession>
<dbReference type="EMBL" id="QZWZ01000056">
    <property type="protein sequence ID" value="RJT28129.1"/>
    <property type="molecule type" value="Genomic_DNA"/>
</dbReference>
<dbReference type="Pfam" id="PF07120">
    <property type="entry name" value="DUF1376"/>
    <property type="match status" value="1"/>
</dbReference>
<gene>
    <name evidence="1" type="ORF">D3227_35120</name>
</gene>
<organism evidence="1 2">
    <name type="scientific">Mesorhizobium waimense</name>
    <dbReference type="NCBI Taxonomy" id="1300307"/>
    <lineage>
        <taxon>Bacteria</taxon>
        <taxon>Pseudomonadati</taxon>
        <taxon>Pseudomonadota</taxon>
        <taxon>Alphaproteobacteria</taxon>
        <taxon>Hyphomicrobiales</taxon>
        <taxon>Phyllobacteriaceae</taxon>
        <taxon>Mesorhizobium</taxon>
    </lineage>
</organism>
<dbReference type="AlphaFoldDB" id="A0A3A5K6D4"/>
<evidence type="ECO:0000313" key="2">
    <source>
        <dbReference type="Proteomes" id="UP000272706"/>
    </source>
</evidence>
<evidence type="ECO:0000313" key="1">
    <source>
        <dbReference type="EMBL" id="RJT28129.1"/>
    </source>
</evidence>
<reference evidence="1 2" key="1">
    <citation type="submission" date="2018-09" db="EMBL/GenBank/DDBJ databases">
        <title>Mesorhizobium carmichaelinearum sp. nov. isolated from Carmichaelinea spp. root nodules in New Zealand.</title>
        <authorList>
            <person name="De Meyer S.E."/>
        </authorList>
    </citation>
    <scope>NUCLEOTIDE SEQUENCE [LARGE SCALE GENOMIC DNA]</scope>
    <source>
        <strain evidence="1 2">ICMP19557</strain>
    </source>
</reference>
<sequence length="217" mass="23995">MRRDQGKPLDQSEVDMTDLAWMKVYIGTETALTGHLSAEEFGAYERLRRHYWQHGSLPEDDTRLMRVIGVEADRWQGVAKAVGPLIAEGLRRLDLERSEAASKRERKVAAGRKGAEARWQIDGKTNANANGTTIAAAIAEPSVCQWPSASASEEVRYEDKVAPTPARARDPIPLFCSDAQARQWLLAHDVFPGDLDGLARKMVDGDLVWSDIEPSAA</sequence>
<dbReference type="InterPro" id="IPR010781">
    <property type="entry name" value="DUF1376"/>
</dbReference>
<proteinExistence type="predicted"/>
<name>A0A3A5K6D4_9HYPH</name>
<keyword evidence="2" id="KW-1185">Reference proteome</keyword>
<comment type="caution">
    <text evidence="1">The sequence shown here is derived from an EMBL/GenBank/DDBJ whole genome shotgun (WGS) entry which is preliminary data.</text>
</comment>
<protein>
    <submittedName>
        <fullName evidence="1">DUF1376 domain-containing protein</fullName>
    </submittedName>
</protein>
<dbReference type="Proteomes" id="UP000272706">
    <property type="component" value="Unassembled WGS sequence"/>
</dbReference>
<dbReference type="OrthoDB" id="8243486at2"/>